<comment type="caution">
    <text evidence="1">The sequence shown here is derived from an EMBL/GenBank/DDBJ whole genome shotgun (WGS) entry which is preliminary data.</text>
</comment>
<dbReference type="AlphaFoldDB" id="A0ABD3XU22"/>
<protein>
    <submittedName>
        <fullName evidence="1">Uncharacterized protein</fullName>
    </submittedName>
</protein>
<proteinExistence type="predicted"/>
<reference evidence="1 2" key="1">
    <citation type="submission" date="2024-11" db="EMBL/GenBank/DDBJ databases">
        <title>Chromosome-level genome assembly of the freshwater bivalve Anodonta woodiana.</title>
        <authorList>
            <person name="Chen X."/>
        </authorList>
    </citation>
    <scope>NUCLEOTIDE SEQUENCE [LARGE SCALE GENOMIC DNA]</scope>
    <source>
        <strain evidence="1">MN2024</strain>
        <tissue evidence="1">Gills</tissue>
    </source>
</reference>
<keyword evidence="2" id="KW-1185">Reference proteome</keyword>
<evidence type="ECO:0000313" key="2">
    <source>
        <dbReference type="Proteomes" id="UP001634394"/>
    </source>
</evidence>
<name>A0ABD3XU22_SINWO</name>
<accession>A0ABD3XU22</accession>
<sequence length="107" mass="12350">MKYFFIFGCKNFDTEADSSTRYYSNPRTGGRSTDRSEWFKTVKPKLVRGAYHKRQNAEVLHQAMQSYNVNYVLDTPASARALVEVDDAELSIPFFVPIHQAQPQKIK</sequence>
<organism evidence="1 2">
    <name type="scientific">Sinanodonta woodiana</name>
    <name type="common">Chinese pond mussel</name>
    <name type="synonym">Anodonta woodiana</name>
    <dbReference type="NCBI Taxonomy" id="1069815"/>
    <lineage>
        <taxon>Eukaryota</taxon>
        <taxon>Metazoa</taxon>
        <taxon>Spiralia</taxon>
        <taxon>Lophotrochozoa</taxon>
        <taxon>Mollusca</taxon>
        <taxon>Bivalvia</taxon>
        <taxon>Autobranchia</taxon>
        <taxon>Heteroconchia</taxon>
        <taxon>Palaeoheterodonta</taxon>
        <taxon>Unionida</taxon>
        <taxon>Unionoidea</taxon>
        <taxon>Unionidae</taxon>
        <taxon>Unioninae</taxon>
        <taxon>Sinanodonta</taxon>
    </lineage>
</organism>
<evidence type="ECO:0000313" key="1">
    <source>
        <dbReference type="EMBL" id="KAL3888948.1"/>
    </source>
</evidence>
<dbReference type="Proteomes" id="UP001634394">
    <property type="component" value="Unassembled WGS sequence"/>
</dbReference>
<dbReference type="EMBL" id="JBJQND010000001">
    <property type="protein sequence ID" value="KAL3888948.1"/>
    <property type="molecule type" value="Genomic_DNA"/>
</dbReference>
<gene>
    <name evidence="1" type="ORF">ACJMK2_001308</name>
</gene>